<dbReference type="KEGG" id="smo:SELMODRAFT_402599"/>
<feature type="compositionally biased region" description="Basic and acidic residues" evidence="1">
    <location>
        <begin position="97"/>
        <end position="106"/>
    </location>
</feature>
<feature type="region of interest" description="Disordered" evidence="1">
    <location>
        <begin position="67"/>
        <end position="106"/>
    </location>
</feature>
<sequence>MVKVKIVKDGPKERDALAPKKPVVMKKPQAMELEEAKIKDHVSIPSETMTSRTILKQQQAMELNKELAPEIRDPVSTPSKTMASRTISGSSKTNSTKVKEGMIRDPPKLKRFTDYIQFGDEAPRCRLTAPKRNLRIEIP</sequence>
<organism evidence="3">
    <name type="scientific">Selaginella moellendorffii</name>
    <name type="common">Spikemoss</name>
    <dbReference type="NCBI Taxonomy" id="88036"/>
    <lineage>
        <taxon>Eukaryota</taxon>
        <taxon>Viridiplantae</taxon>
        <taxon>Streptophyta</taxon>
        <taxon>Embryophyta</taxon>
        <taxon>Tracheophyta</taxon>
        <taxon>Lycopodiopsida</taxon>
        <taxon>Selaginellales</taxon>
        <taxon>Selaginellaceae</taxon>
        <taxon>Selaginella</taxon>
    </lineage>
</organism>
<evidence type="ECO:0000256" key="1">
    <source>
        <dbReference type="SAM" id="MobiDB-lite"/>
    </source>
</evidence>
<dbReference type="Proteomes" id="UP000001514">
    <property type="component" value="Unassembled WGS sequence"/>
</dbReference>
<dbReference type="InParanoid" id="D8QR68"/>
<dbReference type="HOGENOM" id="CLU_1848525_0_0_1"/>
<feature type="compositionally biased region" description="Polar residues" evidence="1">
    <location>
        <begin position="76"/>
        <end position="96"/>
    </location>
</feature>
<dbReference type="Gramene" id="EFJ37929">
    <property type="protein sequence ID" value="EFJ37929"/>
    <property type="gene ID" value="SELMODRAFT_402599"/>
</dbReference>
<proteinExistence type="predicted"/>
<evidence type="ECO:0000313" key="3">
    <source>
        <dbReference type="Proteomes" id="UP000001514"/>
    </source>
</evidence>
<name>D8QR68_SELML</name>
<gene>
    <name evidence="2" type="ORF">SELMODRAFT_402599</name>
</gene>
<dbReference type="EMBL" id="GL377565">
    <property type="protein sequence ID" value="EFJ37929.1"/>
    <property type="molecule type" value="Genomic_DNA"/>
</dbReference>
<accession>D8QR68</accession>
<reference evidence="2 3" key="1">
    <citation type="journal article" date="2011" name="Science">
        <title>The Selaginella genome identifies genetic changes associated with the evolution of vascular plants.</title>
        <authorList>
            <person name="Banks J.A."/>
            <person name="Nishiyama T."/>
            <person name="Hasebe M."/>
            <person name="Bowman J.L."/>
            <person name="Gribskov M."/>
            <person name="dePamphilis C."/>
            <person name="Albert V.A."/>
            <person name="Aono N."/>
            <person name="Aoyama T."/>
            <person name="Ambrose B.A."/>
            <person name="Ashton N.W."/>
            <person name="Axtell M.J."/>
            <person name="Barker E."/>
            <person name="Barker M.S."/>
            <person name="Bennetzen J.L."/>
            <person name="Bonawitz N.D."/>
            <person name="Chapple C."/>
            <person name="Cheng C."/>
            <person name="Correa L.G."/>
            <person name="Dacre M."/>
            <person name="DeBarry J."/>
            <person name="Dreyer I."/>
            <person name="Elias M."/>
            <person name="Engstrom E.M."/>
            <person name="Estelle M."/>
            <person name="Feng L."/>
            <person name="Finet C."/>
            <person name="Floyd S.K."/>
            <person name="Frommer W.B."/>
            <person name="Fujita T."/>
            <person name="Gramzow L."/>
            <person name="Gutensohn M."/>
            <person name="Harholt J."/>
            <person name="Hattori M."/>
            <person name="Heyl A."/>
            <person name="Hirai T."/>
            <person name="Hiwatashi Y."/>
            <person name="Ishikawa M."/>
            <person name="Iwata M."/>
            <person name="Karol K.G."/>
            <person name="Koehler B."/>
            <person name="Kolukisaoglu U."/>
            <person name="Kubo M."/>
            <person name="Kurata T."/>
            <person name="Lalonde S."/>
            <person name="Li K."/>
            <person name="Li Y."/>
            <person name="Litt A."/>
            <person name="Lyons E."/>
            <person name="Manning G."/>
            <person name="Maruyama T."/>
            <person name="Michael T.P."/>
            <person name="Mikami K."/>
            <person name="Miyazaki S."/>
            <person name="Morinaga S."/>
            <person name="Murata T."/>
            <person name="Mueller-Roeber B."/>
            <person name="Nelson D.R."/>
            <person name="Obara M."/>
            <person name="Oguri Y."/>
            <person name="Olmstead R.G."/>
            <person name="Onodera N."/>
            <person name="Petersen B.L."/>
            <person name="Pils B."/>
            <person name="Prigge M."/>
            <person name="Rensing S.A."/>
            <person name="Riano-Pachon D.M."/>
            <person name="Roberts A.W."/>
            <person name="Sato Y."/>
            <person name="Scheller H.V."/>
            <person name="Schulz B."/>
            <person name="Schulz C."/>
            <person name="Shakirov E.V."/>
            <person name="Shibagaki N."/>
            <person name="Shinohara N."/>
            <person name="Shippen D.E."/>
            <person name="Soerensen I."/>
            <person name="Sotooka R."/>
            <person name="Sugimoto N."/>
            <person name="Sugita M."/>
            <person name="Sumikawa N."/>
            <person name="Tanurdzic M."/>
            <person name="Theissen G."/>
            <person name="Ulvskov P."/>
            <person name="Wakazuki S."/>
            <person name="Weng J.K."/>
            <person name="Willats W.W."/>
            <person name="Wipf D."/>
            <person name="Wolf P.G."/>
            <person name="Yang L."/>
            <person name="Zimmer A.D."/>
            <person name="Zhu Q."/>
            <person name="Mitros T."/>
            <person name="Hellsten U."/>
            <person name="Loque D."/>
            <person name="Otillar R."/>
            <person name="Salamov A."/>
            <person name="Schmutz J."/>
            <person name="Shapiro H."/>
            <person name="Lindquist E."/>
            <person name="Lucas S."/>
            <person name="Rokhsar D."/>
            <person name="Grigoriev I.V."/>
        </authorList>
    </citation>
    <scope>NUCLEOTIDE SEQUENCE [LARGE SCALE GENOMIC DNA]</scope>
</reference>
<protein>
    <submittedName>
        <fullName evidence="2">Uncharacterized protein</fullName>
    </submittedName>
</protein>
<evidence type="ECO:0000313" key="2">
    <source>
        <dbReference type="EMBL" id="EFJ37929.1"/>
    </source>
</evidence>
<keyword evidence="3" id="KW-1185">Reference proteome</keyword>
<dbReference type="AlphaFoldDB" id="D8QR68"/>